<dbReference type="InterPro" id="IPR027417">
    <property type="entry name" value="P-loop_NTPase"/>
</dbReference>
<dbReference type="InterPro" id="IPR005021">
    <property type="entry name" value="Terminase_largesu-like"/>
</dbReference>
<dbReference type="GO" id="GO:0004519">
    <property type="term" value="F:endonuclease activity"/>
    <property type="evidence" value="ECO:0007669"/>
    <property type="project" value="InterPro"/>
</dbReference>
<organism evidence="1 2">
    <name type="scientific">Vibrio cholerae</name>
    <dbReference type="NCBI Taxonomy" id="666"/>
    <lineage>
        <taxon>Bacteria</taxon>
        <taxon>Pseudomonadati</taxon>
        <taxon>Pseudomonadota</taxon>
        <taxon>Gammaproteobacteria</taxon>
        <taxon>Vibrionales</taxon>
        <taxon>Vibrionaceae</taxon>
        <taxon>Vibrio</taxon>
    </lineage>
</organism>
<dbReference type="Proteomes" id="UP000041770">
    <property type="component" value="Unassembled WGS sequence"/>
</dbReference>
<dbReference type="Pfam" id="PF03354">
    <property type="entry name" value="TerL_ATPase"/>
    <property type="match status" value="1"/>
</dbReference>
<dbReference type="PANTHER" id="PTHR41287">
    <property type="match status" value="1"/>
</dbReference>
<dbReference type="PANTHER" id="PTHR41287:SF1">
    <property type="entry name" value="PROTEIN YMFN"/>
    <property type="match status" value="1"/>
</dbReference>
<reference evidence="1 2" key="1">
    <citation type="submission" date="2015-07" db="EMBL/GenBank/DDBJ databases">
        <authorList>
            <consortium name="Pathogen Informatics"/>
        </authorList>
    </citation>
    <scope>NUCLEOTIDE SEQUENCE [LARGE SCALE GENOMIC DNA]</scope>
    <source>
        <strain evidence="1 2">A316</strain>
    </source>
</reference>
<dbReference type="EMBL" id="CWQY01000004">
    <property type="protein sequence ID" value="CSC21623.1"/>
    <property type="molecule type" value="Genomic_DNA"/>
</dbReference>
<protein>
    <submittedName>
        <fullName evidence="1">Phage terminase large subunit</fullName>
    </submittedName>
</protein>
<evidence type="ECO:0000313" key="2">
    <source>
        <dbReference type="Proteomes" id="UP000041770"/>
    </source>
</evidence>
<gene>
    <name evidence="1" type="ORF">ERS013200_00848</name>
</gene>
<sequence length="586" mass="67088">MNPTKAQIERVRKELVNHNLTDDDQTYEQVHKYADDILSGKIKACKQVRKAAERHFKDMYRSMYDPSYPYRFDPVKAQRVIDFYKFIRHTKGKLARTVMKLMPWQQFCVGSIVGWVYKDTGFRRFKQANIWVARKNGKSTLASGLGLYFLIADGEVGAEIYSIAVKKDQAKIVFDDAVRMLSMSELKEILTVKRDSITFDAEFAKFVPLASDSNSLDGLNTHCFIADELHSWKDRNLWGVMETSTGAREQPLAFSISTAGWILDGIGKELFDDGCTILENYGLEENVFTMNYTLDDGDKFNDRTCWIKANPCLGVSVKEEDIERLCRKAERMASERANFLTKRLNVWVNNAEAWLNLDKLYKCADPNARLEDFEGRDCIIGVDFADYLDLTSVCYLFVNDNGTFNVFYENFLPNSAMDKVSEQMRQRYLRLDDEGYLNILNVEAMDYSTLGHVLIEASKRFNVQTIAYDPYHMTAIATQLEKQRLPMVSITQSKANLSEASKLLERYIYDGSFIYNGDKTFEWAASCAVVKTDDRSNIQVFRENHNTQKIDPVIATIIALSMAEIQEKPKQSPYSGRSGRGLIVLG</sequence>
<dbReference type="InterPro" id="IPR046462">
    <property type="entry name" value="TerL_nuclease"/>
</dbReference>
<evidence type="ECO:0000313" key="1">
    <source>
        <dbReference type="EMBL" id="CSC21623.1"/>
    </source>
</evidence>
<dbReference type="RefSeq" id="WP_001070130.1">
    <property type="nucleotide sequence ID" value="NZ_CADDXB010000001.1"/>
</dbReference>
<dbReference type="Gene3D" id="3.30.420.240">
    <property type="match status" value="1"/>
</dbReference>
<proteinExistence type="predicted"/>
<dbReference type="InterPro" id="IPR046461">
    <property type="entry name" value="TerL_ATPase"/>
</dbReference>
<name>A0A655TDW0_VIBCL</name>
<dbReference type="Pfam" id="PF20441">
    <property type="entry name" value="TerL_nuclease"/>
    <property type="match status" value="1"/>
</dbReference>
<accession>A0A655TDW0</accession>
<dbReference type="Gene3D" id="3.40.50.300">
    <property type="entry name" value="P-loop containing nucleotide triphosphate hydrolases"/>
    <property type="match status" value="1"/>
</dbReference>
<dbReference type="AlphaFoldDB" id="A0A655TDW0"/>